<evidence type="ECO:0000313" key="3">
    <source>
        <dbReference type="EMBL" id="PKH42766.1"/>
    </source>
</evidence>
<dbReference type="OrthoDB" id="3785594at2"/>
<dbReference type="STRING" id="748909.SAMN05192575_103120"/>
<evidence type="ECO:0000256" key="1">
    <source>
        <dbReference type="SAM" id="SignalP"/>
    </source>
</evidence>
<proteinExistence type="predicted"/>
<reference evidence="4" key="1">
    <citation type="submission" date="2016-10" db="EMBL/GenBank/DDBJ databases">
        <authorList>
            <person name="de Groot N.N."/>
        </authorList>
    </citation>
    <scope>NUCLEOTIDE SEQUENCE [LARGE SCALE GENOMIC DNA]</scope>
    <source>
        <strain evidence="4">CGMCC 1.10697</strain>
    </source>
</reference>
<dbReference type="AlphaFoldDB" id="A0A1I0XZ34"/>
<gene>
    <name evidence="3" type="ORF">CXG46_05760</name>
    <name evidence="4" type="ORF">SAMN05192575_103120</name>
</gene>
<evidence type="ECO:0000313" key="5">
    <source>
        <dbReference type="Proteomes" id="UP000199113"/>
    </source>
</evidence>
<evidence type="ECO:0000259" key="2">
    <source>
        <dbReference type="Pfam" id="PF16640"/>
    </source>
</evidence>
<evidence type="ECO:0000313" key="6">
    <source>
        <dbReference type="Proteomes" id="UP000233565"/>
    </source>
</evidence>
<dbReference type="InterPro" id="IPR032109">
    <property type="entry name" value="Big_3_5"/>
</dbReference>
<dbReference type="Pfam" id="PF16640">
    <property type="entry name" value="Big_3_5"/>
    <property type="match status" value="1"/>
</dbReference>
<organism evidence="4 5">
    <name type="scientific">Nocardioides alpinus</name>
    <dbReference type="NCBI Taxonomy" id="748909"/>
    <lineage>
        <taxon>Bacteria</taxon>
        <taxon>Bacillati</taxon>
        <taxon>Actinomycetota</taxon>
        <taxon>Actinomycetes</taxon>
        <taxon>Propionibacteriales</taxon>
        <taxon>Nocardioidaceae</taxon>
        <taxon>Nocardioides</taxon>
    </lineage>
</organism>
<reference evidence="3 6" key="2">
    <citation type="submission" date="2017-12" db="EMBL/GenBank/DDBJ databases">
        <title>Pharmacopeia of the Arctic Ocean.</title>
        <authorList>
            <person name="Collins E."/>
            <person name="Ducluzeau A.-L."/>
        </authorList>
    </citation>
    <scope>NUCLEOTIDE SEQUENCE [LARGE SCALE GENOMIC DNA]</scope>
    <source>
        <strain evidence="3 6">DSM 23325</strain>
    </source>
</reference>
<keyword evidence="1" id="KW-0732">Signal</keyword>
<accession>A0A1I0XZ34</accession>
<feature type="domain" description="Bacterial Ig-like" evidence="2">
    <location>
        <begin position="30"/>
        <end position="94"/>
    </location>
</feature>
<evidence type="ECO:0000313" key="4">
    <source>
        <dbReference type="EMBL" id="SFB05937.1"/>
    </source>
</evidence>
<dbReference type="Proteomes" id="UP000233565">
    <property type="component" value="Unassembled WGS sequence"/>
</dbReference>
<feature type="chain" id="PRO_5011577524" evidence="1">
    <location>
        <begin position="20"/>
        <end position="213"/>
    </location>
</feature>
<dbReference type="Proteomes" id="UP000199113">
    <property type="component" value="Unassembled WGS sequence"/>
</dbReference>
<dbReference type="RefSeq" id="WP_091197240.1">
    <property type="nucleotide sequence ID" value="NZ_FOKC01000003.1"/>
</dbReference>
<name>A0A1I0XZ34_9ACTN</name>
<dbReference type="EMBL" id="PJBV01000012">
    <property type="protein sequence ID" value="PKH42766.1"/>
    <property type="molecule type" value="Genomic_DNA"/>
</dbReference>
<dbReference type="GO" id="GO:0005975">
    <property type="term" value="P:carbohydrate metabolic process"/>
    <property type="evidence" value="ECO:0007669"/>
    <property type="project" value="UniProtKB-ARBA"/>
</dbReference>
<sequence length="213" mass="22050">MLAPLTVLAAAMVPAVALAGSSTTTVALSAPESAYGQSVTATATVAASSGAAEGDVVFSVDGLARKVNLGANGTATLVLPRATVGEHSISATYVPFPASDQGSASPIQRWVVSQVRTRLQVRVIGRGARIPTSVQVSASGEYGTRPTGRVKVVVRRIGTRDSTRVVTRLSTTGGALAALGRLDQGHYRLAVTYVGDSQHLRETSSGTFYVRRR</sequence>
<feature type="signal peptide" evidence="1">
    <location>
        <begin position="1"/>
        <end position="19"/>
    </location>
</feature>
<protein>
    <submittedName>
        <fullName evidence="4">Ig-like domain (Group 3)</fullName>
    </submittedName>
</protein>
<dbReference type="EMBL" id="FOKC01000003">
    <property type="protein sequence ID" value="SFB05937.1"/>
    <property type="molecule type" value="Genomic_DNA"/>
</dbReference>
<keyword evidence="6" id="KW-1185">Reference proteome</keyword>
<dbReference type="InterPro" id="IPR013783">
    <property type="entry name" value="Ig-like_fold"/>
</dbReference>
<dbReference type="Gene3D" id="2.60.40.10">
    <property type="entry name" value="Immunoglobulins"/>
    <property type="match status" value="1"/>
</dbReference>